<keyword evidence="2" id="KW-1185">Reference proteome</keyword>
<evidence type="ECO:0000313" key="1">
    <source>
        <dbReference type="EMBL" id="SKA30714.1"/>
    </source>
</evidence>
<dbReference type="AlphaFoldDB" id="A0A1T4SR28"/>
<dbReference type="STRING" id="634771.SAMN04488128_103339"/>
<dbReference type="OrthoDB" id="892859at2"/>
<evidence type="ECO:0000313" key="2">
    <source>
        <dbReference type="Proteomes" id="UP000190367"/>
    </source>
</evidence>
<accession>A0A1T4SR28</accession>
<dbReference type="EMBL" id="FUWZ01000003">
    <property type="protein sequence ID" value="SKA30714.1"/>
    <property type="molecule type" value="Genomic_DNA"/>
</dbReference>
<dbReference type="Proteomes" id="UP000190367">
    <property type="component" value="Unassembled WGS sequence"/>
</dbReference>
<name>A0A1T4SR28_9BACT</name>
<proteinExistence type="predicted"/>
<dbReference type="RefSeq" id="WP_143313011.1">
    <property type="nucleotide sequence ID" value="NZ_FUWZ01000003.1"/>
</dbReference>
<organism evidence="1 2">
    <name type="scientific">Chitinophaga eiseniae</name>
    <dbReference type="NCBI Taxonomy" id="634771"/>
    <lineage>
        <taxon>Bacteria</taxon>
        <taxon>Pseudomonadati</taxon>
        <taxon>Bacteroidota</taxon>
        <taxon>Chitinophagia</taxon>
        <taxon>Chitinophagales</taxon>
        <taxon>Chitinophagaceae</taxon>
        <taxon>Chitinophaga</taxon>
    </lineage>
</organism>
<sequence>MGAPLDDITFHIHSPYANNSPEYREQTSLQNFVGDLYLQKMRGYKPPHTGRINLLSSNPVTTYSFWKIGSIVSILIDFNRDLYESLDEYGRCRYLLDIIQTAMFQLTEAYNWDWSVFERAYQEILDSNFAFKLDTPSKKSRDGKKAGWLSIEKTKTVTTVYAHVQYESTILKVRLLEKENGWWYDYAYLLAKHAKWKDGERFGVFYVEGALEIYYSLAHNRLFLLQEGEEVQAIDYEKLSRRVPRVHL</sequence>
<reference evidence="2" key="1">
    <citation type="submission" date="2017-02" db="EMBL/GenBank/DDBJ databases">
        <authorList>
            <person name="Varghese N."/>
            <person name="Submissions S."/>
        </authorList>
    </citation>
    <scope>NUCLEOTIDE SEQUENCE [LARGE SCALE GENOMIC DNA]</scope>
    <source>
        <strain evidence="2">DSM 22224</strain>
    </source>
</reference>
<protein>
    <submittedName>
        <fullName evidence="1">Uncharacterized protein</fullName>
    </submittedName>
</protein>
<gene>
    <name evidence="1" type="ORF">SAMN04488128_103339</name>
</gene>